<reference evidence="1 2" key="1">
    <citation type="journal article" date="2020" name="Nat. Food">
        <title>A phased Vanilla planifolia genome enables genetic improvement of flavour and production.</title>
        <authorList>
            <person name="Hasing T."/>
            <person name="Tang H."/>
            <person name="Brym M."/>
            <person name="Khazi F."/>
            <person name="Huang T."/>
            <person name="Chambers A.H."/>
        </authorList>
    </citation>
    <scope>NUCLEOTIDE SEQUENCE [LARGE SCALE GENOMIC DNA]</scope>
    <source>
        <tissue evidence="1">Leaf</tissue>
    </source>
</reference>
<dbReference type="EMBL" id="JADCNM010000004">
    <property type="protein sequence ID" value="KAG0486922.1"/>
    <property type="molecule type" value="Genomic_DNA"/>
</dbReference>
<comment type="caution">
    <text evidence="1">The sequence shown here is derived from an EMBL/GenBank/DDBJ whole genome shotgun (WGS) entry which is preliminary data.</text>
</comment>
<gene>
    <name evidence="1" type="ORF">HPP92_009017</name>
</gene>
<sequence>MAMMHPRRHRKQLSVAQHIWLGSGAARKSDGVVSRGSRREIARCLADCVKDVMHENFDVRPLVNRK</sequence>
<name>A0A835V680_VANPL</name>
<dbReference type="Proteomes" id="UP000639772">
    <property type="component" value="Unassembled WGS sequence"/>
</dbReference>
<protein>
    <submittedName>
        <fullName evidence="1">Uncharacterized protein</fullName>
    </submittedName>
</protein>
<dbReference type="AlphaFoldDB" id="A0A835V680"/>
<evidence type="ECO:0000313" key="2">
    <source>
        <dbReference type="Proteomes" id="UP000639772"/>
    </source>
</evidence>
<organism evidence="1 2">
    <name type="scientific">Vanilla planifolia</name>
    <name type="common">Vanilla</name>
    <dbReference type="NCBI Taxonomy" id="51239"/>
    <lineage>
        <taxon>Eukaryota</taxon>
        <taxon>Viridiplantae</taxon>
        <taxon>Streptophyta</taxon>
        <taxon>Embryophyta</taxon>
        <taxon>Tracheophyta</taxon>
        <taxon>Spermatophyta</taxon>
        <taxon>Magnoliopsida</taxon>
        <taxon>Liliopsida</taxon>
        <taxon>Asparagales</taxon>
        <taxon>Orchidaceae</taxon>
        <taxon>Vanilloideae</taxon>
        <taxon>Vanilleae</taxon>
        <taxon>Vanilla</taxon>
    </lineage>
</organism>
<proteinExistence type="predicted"/>
<evidence type="ECO:0000313" key="1">
    <source>
        <dbReference type="EMBL" id="KAG0486922.1"/>
    </source>
</evidence>
<accession>A0A835V680</accession>